<proteinExistence type="predicted"/>
<dbReference type="Proteomes" id="UP001066276">
    <property type="component" value="Chromosome 5"/>
</dbReference>
<feature type="region of interest" description="Disordered" evidence="1">
    <location>
        <begin position="1"/>
        <end position="107"/>
    </location>
</feature>
<dbReference type="EMBL" id="JANPWB010000009">
    <property type="protein sequence ID" value="KAJ1152558.1"/>
    <property type="molecule type" value="Genomic_DNA"/>
</dbReference>
<reference evidence="2" key="1">
    <citation type="journal article" date="2022" name="bioRxiv">
        <title>Sequencing and chromosome-scale assembly of the giantPleurodeles waltlgenome.</title>
        <authorList>
            <person name="Brown T."/>
            <person name="Elewa A."/>
            <person name="Iarovenko S."/>
            <person name="Subramanian E."/>
            <person name="Araus A.J."/>
            <person name="Petzold A."/>
            <person name="Susuki M."/>
            <person name="Suzuki K.-i.T."/>
            <person name="Hayashi T."/>
            <person name="Toyoda A."/>
            <person name="Oliveira C."/>
            <person name="Osipova E."/>
            <person name="Leigh N.D."/>
            <person name="Simon A."/>
            <person name="Yun M.H."/>
        </authorList>
    </citation>
    <scope>NUCLEOTIDE SEQUENCE</scope>
    <source>
        <strain evidence="2">20211129_DDA</strain>
        <tissue evidence="2">Liver</tissue>
    </source>
</reference>
<evidence type="ECO:0000313" key="2">
    <source>
        <dbReference type="EMBL" id="KAJ1152558.1"/>
    </source>
</evidence>
<accession>A0AAV7RKP5</accession>
<gene>
    <name evidence="2" type="ORF">NDU88_005333</name>
</gene>
<evidence type="ECO:0000256" key="1">
    <source>
        <dbReference type="SAM" id="MobiDB-lite"/>
    </source>
</evidence>
<protein>
    <submittedName>
        <fullName evidence="2">Uncharacterized protein</fullName>
    </submittedName>
</protein>
<organism evidence="2 3">
    <name type="scientific">Pleurodeles waltl</name>
    <name type="common">Iberian ribbed newt</name>
    <dbReference type="NCBI Taxonomy" id="8319"/>
    <lineage>
        <taxon>Eukaryota</taxon>
        <taxon>Metazoa</taxon>
        <taxon>Chordata</taxon>
        <taxon>Craniata</taxon>
        <taxon>Vertebrata</taxon>
        <taxon>Euteleostomi</taxon>
        <taxon>Amphibia</taxon>
        <taxon>Batrachia</taxon>
        <taxon>Caudata</taxon>
        <taxon>Salamandroidea</taxon>
        <taxon>Salamandridae</taxon>
        <taxon>Pleurodelinae</taxon>
        <taxon>Pleurodeles</taxon>
    </lineage>
</organism>
<dbReference type="AlphaFoldDB" id="A0AAV7RKP5"/>
<keyword evidence="3" id="KW-1185">Reference proteome</keyword>
<feature type="compositionally biased region" description="Polar residues" evidence="1">
    <location>
        <begin position="92"/>
        <end position="102"/>
    </location>
</feature>
<evidence type="ECO:0000313" key="3">
    <source>
        <dbReference type="Proteomes" id="UP001066276"/>
    </source>
</evidence>
<feature type="compositionally biased region" description="Basic and acidic residues" evidence="1">
    <location>
        <begin position="80"/>
        <end position="91"/>
    </location>
</feature>
<name>A0AAV7RKP5_PLEWA</name>
<comment type="caution">
    <text evidence="2">The sequence shown here is derived from an EMBL/GenBank/DDBJ whole genome shotgun (WGS) entry which is preliminary data.</text>
</comment>
<sequence length="156" mass="17309">MESRFSNPCDDNDGIRNPSRRIPKTLPGHQDNRDAIDVTGNPDIQVPEGIKSDDGLLAGRALEGEDAGGDARKDGRRNRKGEQRPLTEKPKTSSVMDTTTNKEVPEGRELRHVPGGTLLNQLQGRYKRAQLQATFVALQCGRSHSVSRVMEKKHWS</sequence>